<keyword evidence="6" id="KW-0479">Metal-binding</keyword>
<organism evidence="15 16">
    <name type="scientific">Mucilaginibacter gracilis</name>
    <dbReference type="NCBI Taxonomy" id="423350"/>
    <lineage>
        <taxon>Bacteria</taxon>
        <taxon>Pseudomonadati</taxon>
        <taxon>Bacteroidota</taxon>
        <taxon>Sphingobacteriia</taxon>
        <taxon>Sphingobacteriales</taxon>
        <taxon>Sphingobacteriaceae</taxon>
        <taxon>Mucilaginibacter</taxon>
    </lineage>
</organism>
<evidence type="ECO:0000256" key="4">
    <source>
        <dbReference type="ARBA" id="ARBA00022679"/>
    </source>
</evidence>
<dbReference type="Proteomes" id="UP000268007">
    <property type="component" value="Unassembled WGS sequence"/>
</dbReference>
<keyword evidence="5" id="KW-0812">Transmembrane</keyword>
<name>A0A495J9A5_9SPHI</name>
<evidence type="ECO:0000256" key="13">
    <source>
        <dbReference type="ARBA" id="ARBA00023180"/>
    </source>
</evidence>
<keyword evidence="11" id="KW-0472">Membrane</keyword>
<dbReference type="Pfam" id="PF02485">
    <property type="entry name" value="Branch"/>
    <property type="match status" value="1"/>
</dbReference>
<keyword evidence="13" id="KW-0325">Glycoprotein</keyword>
<dbReference type="GO" id="GO:0046872">
    <property type="term" value="F:metal ion binding"/>
    <property type="evidence" value="ECO:0007669"/>
    <property type="project" value="UniProtKB-KW"/>
</dbReference>
<sequence length="282" mass="33166">MTKIAHLILAHNNPVQLSRLVSRLTHPDADIYIHLDGKADEGPFNFLLNTPNVYFIKSRVKVYWGAYSIVQATLNGFTQILASSKKYDYINLLSGNDYPIKSTRQIHEFFHHHPDRIFMEYLTEDSDWWKQIKTRVTEYHLTDYHFPASYYAQVLMNKVWPKRKMPENIVFIGRSQWLTITPASAQYIVDYLRDNPKIQRFFRLSWGADEIAIQTILYNSPFKNKIENNNYRYIDWSEQKASPKTLTMADADKLIASPCLFARKFDLEKAPDIFNYLDSTFS</sequence>
<evidence type="ECO:0000313" key="16">
    <source>
        <dbReference type="Proteomes" id="UP000268007"/>
    </source>
</evidence>
<keyword evidence="12" id="KW-1015">Disulfide bond</keyword>
<protein>
    <recommendedName>
        <fullName evidence="14">Peptide O-xylosyltransferase</fullName>
    </recommendedName>
</protein>
<dbReference type="GO" id="GO:0015012">
    <property type="term" value="P:heparan sulfate proteoglycan biosynthetic process"/>
    <property type="evidence" value="ECO:0007669"/>
    <property type="project" value="TreeGrafter"/>
</dbReference>
<evidence type="ECO:0000256" key="10">
    <source>
        <dbReference type="ARBA" id="ARBA00023034"/>
    </source>
</evidence>
<evidence type="ECO:0000313" key="15">
    <source>
        <dbReference type="EMBL" id="RKR85487.1"/>
    </source>
</evidence>
<dbReference type="GO" id="GO:0030158">
    <property type="term" value="F:protein xylosyltransferase activity"/>
    <property type="evidence" value="ECO:0007669"/>
    <property type="project" value="InterPro"/>
</dbReference>
<dbReference type="AlphaFoldDB" id="A0A495J9A5"/>
<dbReference type="OrthoDB" id="7943907at2"/>
<evidence type="ECO:0000256" key="8">
    <source>
        <dbReference type="ARBA" id="ARBA00022968"/>
    </source>
</evidence>
<evidence type="ECO:0000256" key="6">
    <source>
        <dbReference type="ARBA" id="ARBA00022723"/>
    </source>
</evidence>
<keyword evidence="8" id="KW-0735">Signal-anchor</keyword>
<keyword evidence="3" id="KW-0328">Glycosyltransferase</keyword>
<keyword evidence="9" id="KW-1133">Transmembrane helix</keyword>
<dbReference type="InterPro" id="IPR003406">
    <property type="entry name" value="Glyco_trans_14"/>
</dbReference>
<comment type="subcellular location">
    <subcellularLocation>
        <location evidence="2">Endoplasmic reticulum membrane</location>
        <topology evidence="2">Single-pass type II membrane protein</topology>
    </subcellularLocation>
    <subcellularLocation>
        <location evidence="1">Golgi apparatus membrane</location>
        <topology evidence="1">Single-pass type II membrane protein</topology>
    </subcellularLocation>
</comment>
<proteinExistence type="predicted"/>
<accession>A0A495J9A5</accession>
<evidence type="ECO:0000256" key="7">
    <source>
        <dbReference type="ARBA" id="ARBA00022824"/>
    </source>
</evidence>
<evidence type="ECO:0000256" key="2">
    <source>
        <dbReference type="ARBA" id="ARBA00004648"/>
    </source>
</evidence>
<keyword evidence="4" id="KW-0808">Transferase</keyword>
<keyword evidence="16" id="KW-1185">Reference proteome</keyword>
<comment type="caution">
    <text evidence="15">The sequence shown here is derived from an EMBL/GenBank/DDBJ whole genome shotgun (WGS) entry which is preliminary data.</text>
</comment>
<gene>
    <name evidence="15" type="ORF">BDD43_5758</name>
</gene>
<dbReference type="EMBL" id="RBKU01000001">
    <property type="protein sequence ID" value="RKR85487.1"/>
    <property type="molecule type" value="Genomic_DNA"/>
</dbReference>
<keyword evidence="10" id="KW-0333">Golgi apparatus</keyword>
<evidence type="ECO:0000256" key="11">
    <source>
        <dbReference type="ARBA" id="ARBA00023136"/>
    </source>
</evidence>
<evidence type="ECO:0000256" key="1">
    <source>
        <dbReference type="ARBA" id="ARBA00004323"/>
    </source>
</evidence>
<dbReference type="RefSeq" id="WP_121201532.1">
    <property type="nucleotide sequence ID" value="NZ_RBKU01000001.1"/>
</dbReference>
<evidence type="ECO:0000256" key="14">
    <source>
        <dbReference type="ARBA" id="ARBA00042865"/>
    </source>
</evidence>
<reference evidence="15 16" key="1">
    <citation type="submission" date="2018-10" db="EMBL/GenBank/DDBJ databases">
        <title>Genomic Encyclopedia of Archaeal and Bacterial Type Strains, Phase II (KMG-II): from individual species to whole genera.</title>
        <authorList>
            <person name="Goeker M."/>
        </authorList>
    </citation>
    <scope>NUCLEOTIDE SEQUENCE [LARGE SCALE GENOMIC DNA]</scope>
    <source>
        <strain evidence="15 16">DSM 18602</strain>
    </source>
</reference>
<keyword evidence="7" id="KW-0256">Endoplasmic reticulum</keyword>
<evidence type="ECO:0000256" key="5">
    <source>
        <dbReference type="ARBA" id="ARBA00022692"/>
    </source>
</evidence>
<evidence type="ECO:0000256" key="12">
    <source>
        <dbReference type="ARBA" id="ARBA00023157"/>
    </source>
</evidence>
<dbReference type="InterPro" id="IPR043538">
    <property type="entry name" value="XYLT"/>
</dbReference>
<evidence type="ECO:0000256" key="9">
    <source>
        <dbReference type="ARBA" id="ARBA00022989"/>
    </source>
</evidence>
<evidence type="ECO:0000256" key="3">
    <source>
        <dbReference type="ARBA" id="ARBA00022676"/>
    </source>
</evidence>
<dbReference type="PANTHER" id="PTHR46025:SF3">
    <property type="entry name" value="XYLOSYLTRANSFERASE OXT"/>
    <property type="match status" value="1"/>
</dbReference>
<dbReference type="PANTHER" id="PTHR46025">
    <property type="entry name" value="XYLOSYLTRANSFERASE OXT"/>
    <property type="match status" value="1"/>
</dbReference>
<dbReference type="GO" id="GO:0016020">
    <property type="term" value="C:membrane"/>
    <property type="evidence" value="ECO:0007669"/>
    <property type="project" value="InterPro"/>
</dbReference>
<dbReference type="GO" id="GO:0050650">
    <property type="term" value="P:chondroitin sulfate proteoglycan biosynthetic process"/>
    <property type="evidence" value="ECO:0007669"/>
    <property type="project" value="TreeGrafter"/>
</dbReference>